<feature type="compositionally biased region" description="Basic residues" evidence="2">
    <location>
        <begin position="614"/>
        <end position="626"/>
    </location>
</feature>
<evidence type="ECO:0000256" key="1">
    <source>
        <dbReference type="SAM" id="Coils"/>
    </source>
</evidence>
<evidence type="ECO:0000313" key="4">
    <source>
        <dbReference type="Proteomes" id="UP000325440"/>
    </source>
</evidence>
<feature type="coiled-coil region" evidence="1">
    <location>
        <begin position="353"/>
        <end position="380"/>
    </location>
</feature>
<feature type="coiled-coil region" evidence="1">
    <location>
        <begin position="248"/>
        <end position="317"/>
    </location>
</feature>
<name>A0A5E4MQ10_9HEMI</name>
<feature type="compositionally biased region" description="Basic and acidic residues" evidence="2">
    <location>
        <begin position="766"/>
        <end position="786"/>
    </location>
</feature>
<dbReference type="Proteomes" id="UP000325440">
    <property type="component" value="Unassembled WGS sequence"/>
</dbReference>
<gene>
    <name evidence="3" type="ORF">CINCED_3A021085</name>
</gene>
<feature type="region of interest" description="Disordered" evidence="2">
    <location>
        <begin position="725"/>
        <end position="752"/>
    </location>
</feature>
<keyword evidence="4" id="KW-1185">Reference proteome</keyword>
<evidence type="ECO:0000313" key="3">
    <source>
        <dbReference type="EMBL" id="VVC31915.1"/>
    </source>
</evidence>
<keyword evidence="1" id="KW-0175">Coiled coil</keyword>
<protein>
    <submittedName>
        <fullName evidence="3">Uncharacterized protein</fullName>
    </submittedName>
</protein>
<reference evidence="3 4" key="1">
    <citation type="submission" date="2019-08" db="EMBL/GenBank/DDBJ databases">
        <authorList>
            <person name="Alioto T."/>
            <person name="Alioto T."/>
            <person name="Gomez Garrido J."/>
        </authorList>
    </citation>
    <scope>NUCLEOTIDE SEQUENCE [LARGE SCALE GENOMIC DNA]</scope>
</reference>
<feature type="compositionally biased region" description="Basic and acidic residues" evidence="2">
    <location>
        <begin position="731"/>
        <end position="740"/>
    </location>
</feature>
<feature type="coiled-coil region" evidence="1">
    <location>
        <begin position="668"/>
        <end position="695"/>
    </location>
</feature>
<proteinExistence type="predicted"/>
<sequence length="852" mass="99788">MDYYKCINRNYEKLAIKNSQLFDQVTSLTNEKKYLKDINERNSTKIRQMNKSYFDIVKGYVIKENTYLREIQSLKNTLSRDNVCQEIAPEVSKTLLQKCINTVGINMTELEQLHKQIFNNSEISQWAKSCKKMTTESVTCVKEEIFNLIIHLISQLNEKTKIMNKIECDAENIRCKLVDEAKKSTEKDNRIKEISLEICQLKKEDEKMRSEIRDRVKDFDNLSTSARTEVRELQSRLAVEINERLILTNELKKRINGSINNYKELNTELSMTKDQNNILKLQLENRVSTIEYNDNLINKLKNDLRSVEKRLQIQDAELFERKNEVIFNGAEVNKLKDNIFHLESKIKSDGKLHDILQLKYDELQNKNKELNAKCTEQNKTIVKHIIATKDFKIKINSLEKMSRDKDFKIAEIRRTTEHDNKLCKYVKEKNDVQLELETLTKSHSKLSTELNELYVKHQKLTTQFDEQTETINSNNQIEKLWISKLNSEKEISEIKDAELIRLHQRISQLMTELNDFQIMKTPVKKVDSNKCQINSRPLQKDKKVKILLNEPIPIRGRKPILKKVLDKENENTEIKNDPVRNYAESYTLQAKENSIKKAAKKEEEKSEENPNLIKIRKQRRNPSKTPKKAEPDKEKLTIQFYEQTETINSNKHNEKLWQEALNSVNKISKEKDADLERSNQRITQLTQELIDLKIKKNVHSSTQSDSELLQLYNIVNSSIESKANRVSNLTPDKENKKDNIKNNPVGKDAESNILQAKENPIIDTAEKEKEKSEKNPENLLKEERKQSSKPSKIPLRPKSKTNKDIIATTSMVYNQIKINLLHCPMSSYPRKPIKNMNVLVRRKCVQKTVYEN</sequence>
<accession>A0A5E4MQ10</accession>
<feature type="region of interest" description="Disordered" evidence="2">
    <location>
        <begin position="766"/>
        <end position="802"/>
    </location>
</feature>
<dbReference type="AlphaFoldDB" id="A0A5E4MQ10"/>
<dbReference type="EMBL" id="CABPRJ010000952">
    <property type="protein sequence ID" value="VVC31915.1"/>
    <property type="molecule type" value="Genomic_DNA"/>
</dbReference>
<organism evidence="3 4">
    <name type="scientific">Cinara cedri</name>
    <dbReference type="NCBI Taxonomy" id="506608"/>
    <lineage>
        <taxon>Eukaryota</taxon>
        <taxon>Metazoa</taxon>
        <taxon>Ecdysozoa</taxon>
        <taxon>Arthropoda</taxon>
        <taxon>Hexapoda</taxon>
        <taxon>Insecta</taxon>
        <taxon>Pterygota</taxon>
        <taxon>Neoptera</taxon>
        <taxon>Paraneoptera</taxon>
        <taxon>Hemiptera</taxon>
        <taxon>Sternorrhyncha</taxon>
        <taxon>Aphidomorpha</taxon>
        <taxon>Aphidoidea</taxon>
        <taxon>Aphididae</taxon>
        <taxon>Lachninae</taxon>
        <taxon>Cinara</taxon>
    </lineage>
</organism>
<feature type="region of interest" description="Disordered" evidence="2">
    <location>
        <begin position="598"/>
        <end position="635"/>
    </location>
</feature>
<evidence type="ECO:0000256" key="2">
    <source>
        <dbReference type="SAM" id="MobiDB-lite"/>
    </source>
</evidence>